<dbReference type="Pfam" id="PF24608">
    <property type="entry name" value="PDDEXK_15"/>
    <property type="match status" value="1"/>
</dbReference>
<comment type="caution">
    <text evidence="1">The sequence shown here is derived from an EMBL/GenBank/DDBJ whole genome shotgun (WGS) entry which is preliminary data.</text>
</comment>
<protein>
    <submittedName>
        <fullName evidence="1">Uncharacterized protein</fullName>
    </submittedName>
</protein>
<evidence type="ECO:0000313" key="2">
    <source>
        <dbReference type="Proteomes" id="UP000075398"/>
    </source>
</evidence>
<dbReference type="AlphaFoldDB" id="A0A150IVD5"/>
<reference evidence="1 2" key="1">
    <citation type="journal article" date="2016" name="ISME J.">
        <title>Chasing the elusive Euryarchaeota class WSA2: genomes reveal a uniquely fastidious methyl-reducing methanogen.</title>
        <authorList>
            <person name="Nobu M.K."/>
            <person name="Narihiro T."/>
            <person name="Kuroda K."/>
            <person name="Mei R."/>
            <person name="Liu W.T."/>
        </authorList>
    </citation>
    <scope>NUCLEOTIDE SEQUENCE [LARGE SCALE GENOMIC DNA]</scope>
    <source>
        <strain evidence="1">U1lsi0528_Bin055</strain>
    </source>
</reference>
<gene>
    <name evidence="1" type="ORF">AMQ22_01833</name>
</gene>
<name>A0A150IVD5_9EURY</name>
<sequence length="165" mass="18905">MKKVVGEFLILIKRGINLMTNKQKQKGSKFERDMTVELNELINGARFKKVPASGAMGTALHEGLLCGDIVGEVEYFPKKLRLEAKNGYMKENKEGKYFHLRKEWLDKIKTEALQTNSFPALVAHFENARSGVKDFIVMDIVDFAWLINEITRIQRDISEDILLSD</sequence>
<organism evidence="1 2">
    <name type="scientific">Candidatus Methanofastidiosum methylothiophilum</name>
    <dbReference type="NCBI Taxonomy" id="1705564"/>
    <lineage>
        <taxon>Archaea</taxon>
        <taxon>Methanobacteriati</taxon>
        <taxon>Methanobacteriota</taxon>
        <taxon>Stenosarchaea group</taxon>
        <taxon>Candidatus Methanofastidiosia</taxon>
        <taxon>Candidatus Methanofastidiosales</taxon>
        <taxon>Candidatus Methanofastidiosaceae</taxon>
        <taxon>Candidatus Methanofastidiosum</taxon>
    </lineage>
</organism>
<evidence type="ECO:0000313" key="1">
    <source>
        <dbReference type="EMBL" id="KYC48828.1"/>
    </source>
</evidence>
<dbReference type="Proteomes" id="UP000075398">
    <property type="component" value="Unassembled WGS sequence"/>
</dbReference>
<dbReference type="InterPro" id="IPR056931">
    <property type="entry name" value="D14-like"/>
</dbReference>
<dbReference type="EMBL" id="LNGC01000124">
    <property type="protein sequence ID" value="KYC48828.1"/>
    <property type="molecule type" value="Genomic_DNA"/>
</dbReference>
<proteinExistence type="predicted"/>
<accession>A0A150IVD5</accession>